<evidence type="ECO:0000313" key="2">
    <source>
        <dbReference type="EMBL" id="CAB4882937.1"/>
    </source>
</evidence>
<name>A0A6J7EHR5_9ZZZZ</name>
<organism evidence="2">
    <name type="scientific">freshwater metagenome</name>
    <dbReference type="NCBI Taxonomy" id="449393"/>
    <lineage>
        <taxon>unclassified sequences</taxon>
        <taxon>metagenomes</taxon>
        <taxon>ecological metagenomes</taxon>
    </lineage>
</organism>
<accession>A0A6J7EHR5</accession>
<feature type="region of interest" description="Disordered" evidence="1">
    <location>
        <begin position="104"/>
        <end position="125"/>
    </location>
</feature>
<reference evidence="2" key="1">
    <citation type="submission" date="2020-05" db="EMBL/GenBank/DDBJ databases">
        <authorList>
            <person name="Chiriac C."/>
            <person name="Salcher M."/>
            <person name="Ghai R."/>
            <person name="Kavagutti S V."/>
        </authorList>
    </citation>
    <scope>NUCLEOTIDE SEQUENCE</scope>
</reference>
<protein>
    <submittedName>
        <fullName evidence="2">Unannotated protein</fullName>
    </submittedName>
</protein>
<sequence length="409" mass="43970">MRGALIVIAAVMWPFALIAGWTLQSTAATSDGEPTEVIVATWMRDNHAEWAVAGLETLYYRYIERPAIGGTPQISADITAEDAADVEGVVERVVEPVASPSALPTMTAAASPTASSPSATPSAIPTVAHLDPPATLISPVLEPEPKEGEWQPVGSLVDGLPAVYVARVRADNVHTSYYATAMWIDTTLAKAMFIPGYEEPAGGPNPFNGALPQDLWPVVLANFNGAFRLGDSMGGYAYDGDEVARLVDGKGTTVVYRDGTIKVGKWGRDFTLTTDMMAVRQNLNLIVDHGESTVTSASDNVVWGATTDKESLAWRAAIGQRADGSIVYVGSPFLSAQGLADTLVRAGVQEAMVLDMNNWWTAGFYFRHKADGTPLCRKLEPMIPEGCDRFLRPYKRDSFQFLARGAVSR</sequence>
<dbReference type="AlphaFoldDB" id="A0A6J7EHR5"/>
<gene>
    <name evidence="2" type="ORF">UFOPK3402_01480</name>
</gene>
<dbReference type="EMBL" id="CAFBLS010000203">
    <property type="protein sequence ID" value="CAB4882937.1"/>
    <property type="molecule type" value="Genomic_DNA"/>
</dbReference>
<proteinExistence type="predicted"/>
<evidence type="ECO:0000256" key="1">
    <source>
        <dbReference type="SAM" id="MobiDB-lite"/>
    </source>
</evidence>